<keyword evidence="3 7" id="KW-0479">Metal-binding</keyword>
<feature type="binding site" evidence="7">
    <location>
        <position position="112"/>
    </location>
    <ligand>
        <name>Zn(2+)</name>
        <dbReference type="ChEBI" id="CHEBI:29105"/>
        <note>catalytic</note>
    </ligand>
</feature>
<feature type="binding site" evidence="7">
    <location>
        <position position="102"/>
    </location>
    <ligand>
        <name>Zn(2+)</name>
        <dbReference type="ChEBI" id="CHEBI:29105"/>
        <note>catalytic</note>
    </ligand>
</feature>
<protein>
    <recommendedName>
        <fullName evidence="7">Endoribonuclease YbeY</fullName>
        <ecNumber evidence="7">3.1.-.-</ecNumber>
    </recommendedName>
</protein>
<dbReference type="HOGENOM" id="CLU_106710_3_3_0"/>
<comment type="function">
    <text evidence="7">Single strand-specific metallo-endoribonuclease involved in late-stage 70S ribosome quality control and in maturation of the 3' terminus of the 16S rRNA.</text>
</comment>
<gene>
    <name evidence="7" type="primary">ybeY</name>
    <name evidence="8" type="ordered locus">Tnap_1300</name>
</gene>
<feature type="binding site" evidence="7">
    <location>
        <position position="106"/>
    </location>
    <ligand>
        <name>Zn(2+)</name>
        <dbReference type="ChEBI" id="CHEBI:29105"/>
        <note>catalytic</note>
    </ligand>
</feature>
<proteinExistence type="inferred from homology"/>
<dbReference type="NCBIfam" id="TIGR00043">
    <property type="entry name" value="rRNA maturation RNase YbeY"/>
    <property type="match status" value="1"/>
</dbReference>
<dbReference type="GO" id="GO:0004521">
    <property type="term" value="F:RNA endonuclease activity"/>
    <property type="evidence" value="ECO:0007669"/>
    <property type="project" value="UniProtKB-UniRule"/>
</dbReference>
<dbReference type="InterPro" id="IPR002036">
    <property type="entry name" value="YbeY"/>
</dbReference>
<dbReference type="GO" id="GO:0008270">
    <property type="term" value="F:zinc ion binding"/>
    <property type="evidence" value="ECO:0007669"/>
    <property type="project" value="UniProtKB-UniRule"/>
</dbReference>
<evidence type="ECO:0000256" key="4">
    <source>
        <dbReference type="ARBA" id="ARBA00022759"/>
    </source>
</evidence>
<keyword evidence="7" id="KW-0698">rRNA processing</keyword>
<dbReference type="EMBL" id="CP001839">
    <property type="protein sequence ID" value="ADA67385.1"/>
    <property type="molecule type" value="Genomic_DNA"/>
</dbReference>
<comment type="similarity">
    <text evidence="1 7">Belongs to the endoribonuclease YbeY family.</text>
</comment>
<name>D2C3T1_THEP2</name>
<dbReference type="HAMAP" id="MF_00009">
    <property type="entry name" value="Endoribonucl_YbeY"/>
    <property type="match status" value="1"/>
</dbReference>
<keyword evidence="2 7" id="KW-0540">Nuclease</keyword>
<comment type="subcellular location">
    <subcellularLocation>
        <location evidence="7">Cytoplasm</location>
    </subcellularLocation>
</comment>
<sequence>MIRILGEGKGSNLLEDVKEKLEEIVKKEIGDVHVNVILVSEDEIKELNQQFRSHDQPTDVLTFLLMEEDVYGEIYVCPMIVEENAKEFSNTFEKELLEVVIHGILHLAGYDHEFEDRKSKEMFEKQKKYVEEVWGEWRSDPSEDSGPGKR</sequence>
<dbReference type="EC" id="3.1.-.-" evidence="7"/>
<dbReference type="InterPro" id="IPR023091">
    <property type="entry name" value="MetalPrtase_cat_dom_sf_prd"/>
</dbReference>
<keyword evidence="9" id="KW-1185">Reference proteome</keyword>
<evidence type="ECO:0000313" key="8">
    <source>
        <dbReference type="EMBL" id="ADA67385.1"/>
    </source>
</evidence>
<dbReference type="GO" id="GO:0005737">
    <property type="term" value="C:cytoplasm"/>
    <property type="evidence" value="ECO:0007669"/>
    <property type="project" value="UniProtKB-SubCell"/>
</dbReference>
<evidence type="ECO:0000256" key="1">
    <source>
        <dbReference type="ARBA" id="ARBA00010875"/>
    </source>
</evidence>
<evidence type="ECO:0000256" key="5">
    <source>
        <dbReference type="ARBA" id="ARBA00022801"/>
    </source>
</evidence>
<evidence type="ECO:0000256" key="7">
    <source>
        <dbReference type="HAMAP-Rule" id="MF_00009"/>
    </source>
</evidence>
<dbReference type="SUPFAM" id="SSF55486">
    <property type="entry name" value="Metalloproteases ('zincins'), catalytic domain"/>
    <property type="match status" value="1"/>
</dbReference>
<dbReference type="PROSITE" id="PS01306">
    <property type="entry name" value="UPF0054"/>
    <property type="match status" value="1"/>
</dbReference>
<dbReference type="Gene3D" id="3.40.390.30">
    <property type="entry name" value="Metalloproteases ('zincins'), catalytic domain"/>
    <property type="match status" value="1"/>
</dbReference>
<dbReference type="AlphaFoldDB" id="D2C3T1"/>
<keyword evidence="7" id="KW-0963">Cytoplasm</keyword>
<organism evidence="8 9">
    <name type="scientific">Thermotoga petrophila (strain ATCC BAA-489 / DSM 13996 / JCM 10882 / RKU-10)</name>
    <name type="common">Thermotoga naphthophila</name>
    <dbReference type="NCBI Taxonomy" id="590168"/>
    <lineage>
        <taxon>Bacteria</taxon>
        <taxon>Thermotogati</taxon>
        <taxon>Thermotogota</taxon>
        <taxon>Thermotogae</taxon>
        <taxon>Thermotogales</taxon>
        <taxon>Thermotogaceae</taxon>
        <taxon>Thermotoga</taxon>
    </lineage>
</organism>
<evidence type="ECO:0000256" key="6">
    <source>
        <dbReference type="ARBA" id="ARBA00022833"/>
    </source>
</evidence>
<dbReference type="PANTHER" id="PTHR46986:SF1">
    <property type="entry name" value="ENDORIBONUCLEASE YBEY, CHLOROPLASTIC"/>
    <property type="match status" value="1"/>
</dbReference>
<dbReference type="Proteomes" id="UP000000940">
    <property type="component" value="Chromosome"/>
</dbReference>
<dbReference type="GO" id="GO:0004222">
    <property type="term" value="F:metalloendopeptidase activity"/>
    <property type="evidence" value="ECO:0007669"/>
    <property type="project" value="InterPro"/>
</dbReference>
<evidence type="ECO:0000256" key="3">
    <source>
        <dbReference type="ARBA" id="ARBA00022723"/>
    </source>
</evidence>
<keyword evidence="4 7" id="KW-0255">Endonuclease</keyword>
<dbReference type="RefSeq" id="WP_011943778.1">
    <property type="nucleotide sequence ID" value="NC_013642.1"/>
</dbReference>
<evidence type="ECO:0000313" key="9">
    <source>
        <dbReference type="Proteomes" id="UP000000940"/>
    </source>
</evidence>
<dbReference type="KEGG" id="tnp:Tnap_1300"/>
<comment type="cofactor">
    <cofactor evidence="7">
        <name>Zn(2+)</name>
        <dbReference type="ChEBI" id="CHEBI:29105"/>
    </cofactor>
    <text evidence="7">Binds 1 zinc ion.</text>
</comment>
<dbReference type="InterPro" id="IPR020549">
    <property type="entry name" value="YbeY_CS"/>
</dbReference>
<keyword evidence="5 7" id="KW-0378">Hydrolase</keyword>
<dbReference type="SMR" id="D2C3T1"/>
<keyword evidence="7" id="KW-0690">Ribosome biogenesis</keyword>
<dbReference type="Pfam" id="PF02130">
    <property type="entry name" value="YbeY"/>
    <property type="match status" value="1"/>
</dbReference>
<reference evidence="8 9" key="1">
    <citation type="submission" date="2009-12" db="EMBL/GenBank/DDBJ databases">
        <title>Complete sequence of Thermotoga petrophila RKU-1.</title>
        <authorList>
            <consortium name="US DOE Joint Genome Institute"/>
            <person name="Lucas S."/>
            <person name="Copeland A."/>
            <person name="Lapidus A."/>
            <person name="Glavina del Rio T."/>
            <person name="Dalin E."/>
            <person name="Tice H."/>
            <person name="Bruce D."/>
            <person name="Goodwin L."/>
            <person name="Pitluck S."/>
            <person name="Munk A.C."/>
            <person name="Brettin T."/>
            <person name="Detter J.C."/>
            <person name="Han C."/>
            <person name="Tapia R."/>
            <person name="Larimer F."/>
            <person name="Land M."/>
            <person name="Hauser L."/>
            <person name="Kyrpides N."/>
            <person name="Mikhailova N."/>
            <person name="Nelson K.E."/>
            <person name="Gogarten J.P."/>
            <person name="Noll K.M."/>
        </authorList>
    </citation>
    <scope>NUCLEOTIDE SEQUENCE [LARGE SCALE GENOMIC DNA]</scope>
    <source>
        <strain evidence="9">ATCC BAA-489 / DSM 13996 / JCM 10882 / RKU-10</strain>
    </source>
</reference>
<evidence type="ECO:0000256" key="2">
    <source>
        <dbReference type="ARBA" id="ARBA00022722"/>
    </source>
</evidence>
<accession>D2C3T1</accession>
<dbReference type="GO" id="GO:0006364">
    <property type="term" value="P:rRNA processing"/>
    <property type="evidence" value="ECO:0007669"/>
    <property type="project" value="UniProtKB-UniRule"/>
</dbReference>
<keyword evidence="6 7" id="KW-0862">Zinc</keyword>
<dbReference type="PANTHER" id="PTHR46986">
    <property type="entry name" value="ENDORIBONUCLEASE YBEY, CHLOROPLASTIC"/>
    <property type="match status" value="1"/>
</dbReference>